<dbReference type="EMBL" id="FOBW01000003">
    <property type="protein sequence ID" value="SEM52159.1"/>
    <property type="molecule type" value="Genomic_DNA"/>
</dbReference>
<keyword evidence="4" id="KW-0460">Magnesium</keyword>
<dbReference type="Proteomes" id="UP000198553">
    <property type="component" value="Unassembled WGS sequence"/>
</dbReference>
<proteinExistence type="predicted"/>
<organism evidence="5 6">
    <name type="scientific">Mesobacillus persicus</name>
    <dbReference type="NCBI Taxonomy" id="930146"/>
    <lineage>
        <taxon>Bacteria</taxon>
        <taxon>Bacillati</taxon>
        <taxon>Bacillota</taxon>
        <taxon>Bacilli</taxon>
        <taxon>Bacillales</taxon>
        <taxon>Bacillaceae</taxon>
        <taxon>Mesobacillus</taxon>
    </lineage>
</organism>
<dbReference type="GO" id="GO:0044281">
    <property type="term" value="P:small molecule metabolic process"/>
    <property type="evidence" value="ECO:0007669"/>
    <property type="project" value="UniProtKB-ARBA"/>
</dbReference>
<dbReference type="Gene3D" id="1.10.150.240">
    <property type="entry name" value="Putative phosphatase, domain 2"/>
    <property type="match status" value="1"/>
</dbReference>
<dbReference type="GO" id="GO:0046872">
    <property type="term" value="F:metal ion binding"/>
    <property type="evidence" value="ECO:0007669"/>
    <property type="project" value="UniProtKB-KW"/>
</dbReference>
<dbReference type="SFLD" id="SFLDG01135">
    <property type="entry name" value="C1.5.6:_HAD__Beta-PGM__Phospha"/>
    <property type="match status" value="1"/>
</dbReference>
<keyword evidence="2" id="KW-0479">Metal-binding</keyword>
<dbReference type="RefSeq" id="WP_170843806.1">
    <property type="nucleotide sequence ID" value="NZ_FOBW01000003.1"/>
</dbReference>
<dbReference type="SUPFAM" id="SSF56784">
    <property type="entry name" value="HAD-like"/>
    <property type="match status" value="1"/>
</dbReference>
<dbReference type="GO" id="GO:0016791">
    <property type="term" value="F:phosphatase activity"/>
    <property type="evidence" value="ECO:0007669"/>
    <property type="project" value="TreeGrafter"/>
</dbReference>
<reference evidence="6" key="1">
    <citation type="submission" date="2016-10" db="EMBL/GenBank/DDBJ databases">
        <authorList>
            <person name="Varghese N."/>
            <person name="Submissions S."/>
        </authorList>
    </citation>
    <scope>NUCLEOTIDE SEQUENCE [LARGE SCALE GENOMIC DNA]</scope>
    <source>
        <strain evidence="6">B48,IBRC-M 10115,DSM 25386,CECT 8001</strain>
    </source>
</reference>
<dbReference type="NCBIfam" id="TIGR01509">
    <property type="entry name" value="HAD-SF-IA-v3"/>
    <property type="match status" value="1"/>
</dbReference>
<accession>A0A1H7Z3U4</accession>
<dbReference type="InterPro" id="IPR006439">
    <property type="entry name" value="HAD-SF_hydro_IA"/>
</dbReference>
<dbReference type="InterPro" id="IPR023214">
    <property type="entry name" value="HAD_sf"/>
</dbReference>
<dbReference type="SFLD" id="SFLDG01129">
    <property type="entry name" value="C1.5:_HAD__Beta-PGM__Phosphata"/>
    <property type="match status" value="1"/>
</dbReference>
<gene>
    <name evidence="5" type="ORF">SAMN05192533_103230</name>
</gene>
<keyword evidence="3 5" id="KW-0378">Hydrolase</keyword>
<dbReference type="PANTHER" id="PTHR46470">
    <property type="entry name" value="N-ACYLNEURAMINATE-9-PHOSPHATASE"/>
    <property type="match status" value="1"/>
</dbReference>
<dbReference type="Gene3D" id="3.40.50.1000">
    <property type="entry name" value="HAD superfamily/HAD-like"/>
    <property type="match status" value="1"/>
</dbReference>
<evidence type="ECO:0000256" key="2">
    <source>
        <dbReference type="ARBA" id="ARBA00022723"/>
    </source>
</evidence>
<dbReference type="STRING" id="930146.SAMN05192533_103230"/>
<evidence type="ECO:0000313" key="6">
    <source>
        <dbReference type="Proteomes" id="UP000198553"/>
    </source>
</evidence>
<dbReference type="Pfam" id="PF00702">
    <property type="entry name" value="Hydrolase"/>
    <property type="match status" value="1"/>
</dbReference>
<dbReference type="NCBIfam" id="TIGR01549">
    <property type="entry name" value="HAD-SF-IA-v1"/>
    <property type="match status" value="1"/>
</dbReference>
<dbReference type="InterPro" id="IPR036412">
    <property type="entry name" value="HAD-like_sf"/>
</dbReference>
<evidence type="ECO:0000313" key="5">
    <source>
        <dbReference type="EMBL" id="SEM52159.1"/>
    </source>
</evidence>
<dbReference type="PANTHER" id="PTHR46470:SF2">
    <property type="entry name" value="GLYCERALDEHYDE 3-PHOSPHATE PHOSPHATASE"/>
    <property type="match status" value="1"/>
</dbReference>
<sequence>MVIKAIFFDLDDTLHDHLFPLSNALKETLPSYYGQVDAVVLYKQFRHFSDILWKSYNANELTLEELRINRIILALESLQMTITREQASEFQSRYEHHLAQLQLFPEVPALLETLKNDGFIVGVITNGPVEHQYKKLKSLGITTYFHRDLIFISDEVGIAKPNPQLFEHVARKTGFAPNEHLYIGDTWENDIAAPINAGWESIWFNHRNRVSETNHKPLAFINKLSSVLEVIQKEAKGRF</sequence>
<dbReference type="InterPro" id="IPR023198">
    <property type="entry name" value="PGP-like_dom2"/>
</dbReference>
<name>A0A1H7Z3U4_9BACI</name>
<protein>
    <submittedName>
        <fullName evidence="5">Putative hydrolase of the HAD superfamily</fullName>
    </submittedName>
</protein>
<dbReference type="AlphaFoldDB" id="A0A1H7Z3U4"/>
<evidence type="ECO:0000256" key="1">
    <source>
        <dbReference type="ARBA" id="ARBA00001946"/>
    </source>
</evidence>
<keyword evidence="6" id="KW-1185">Reference proteome</keyword>
<evidence type="ECO:0000256" key="3">
    <source>
        <dbReference type="ARBA" id="ARBA00022801"/>
    </source>
</evidence>
<evidence type="ECO:0000256" key="4">
    <source>
        <dbReference type="ARBA" id="ARBA00022842"/>
    </source>
</evidence>
<comment type="cofactor">
    <cofactor evidence="1">
        <name>Mg(2+)</name>
        <dbReference type="ChEBI" id="CHEBI:18420"/>
    </cofactor>
</comment>
<dbReference type="InterPro" id="IPR051400">
    <property type="entry name" value="HAD-like_hydrolase"/>
</dbReference>
<dbReference type="SFLD" id="SFLDS00003">
    <property type="entry name" value="Haloacid_Dehalogenase"/>
    <property type="match status" value="1"/>
</dbReference>